<keyword evidence="2" id="KW-1185">Reference proteome</keyword>
<evidence type="ECO:0000313" key="1">
    <source>
        <dbReference type="EMBL" id="SFF14021.1"/>
    </source>
</evidence>
<reference evidence="2" key="1">
    <citation type="submission" date="2016-10" db="EMBL/GenBank/DDBJ databases">
        <authorList>
            <person name="Varghese N."/>
            <person name="Submissions S."/>
        </authorList>
    </citation>
    <scope>NUCLEOTIDE SEQUENCE [LARGE SCALE GENOMIC DNA]</scope>
    <source>
        <strain evidence="2">ATCC 25963</strain>
    </source>
</reference>
<sequence>MRTTTVILPAAALAGPGCAKRHLNKMDNNEDAMYAEYTKTEYDKDMVKSEEGLDEYDRSAQASVSPKTLASIQDTMESVYERDFGRCLQKDMEAYENRWIAGTFSVEVTIATSGKVTKVDIPAIDIKERRPPKGVPKDKFQPREAKLFASCVEESAFKWEFDPAPEVEYVYTYTGKVGEAY</sequence>
<accession>A0A1I2GBH8</accession>
<dbReference type="EMBL" id="FOMX01000031">
    <property type="protein sequence ID" value="SFF14021.1"/>
    <property type="molecule type" value="Genomic_DNA"/>
</dbReference>
<proteinExistence type="predicted"/>
<organism evidence="1 2">
    <name type="scientific">Nannocystis exedens</name>
    <dbReference type="NCBI Taxonomy" id="54"/>
    <lineage>
        <taxon>Bacteria</taxon>
        <taxon>Pseudomonadati</taxon>
        <taxon>Myxococcota</taxon>
        <taxon>Polyangia</taxon>
        <taxon>Nannocystales</taxon>
        <taxon>Nannocystaceae</taxon>
        <taxon>Nannocystis</taxon>
    </lineage>
</organism>
<dbReference type="AlphaFoldDB" id="A0A1I2GBH8"/>
<name>A0A1I2GBH8_9BACT</name>
<dbReference type="Proteomes" id="UP000199400">
    <property type="component" value="Unassembled WGS sequence"/>
</dbReference>
<dbReference type="STRING" id="54.SAMN02745121_07127"/>
<gene>
    <name evidence="1" type="ORF">SAMN02745121_07127</name>
</gene>
<protein>
    <submittedName>
        <fullName evidence="1">Uncharacterized protein</fullName>
    </submittedName>
</protein>
<dbReference type="RefSeq" id="WP_100793390.1">
    <property type="nucleotide sequence ID" value="NZ_FOMX01000031.1"/>
</dbReference>
<evidence type="ECO:0000313" key="2">
    <source>
        <dbReference type="Proteomes" id="UP000199400"/>
    </source>
</evidence>